<evidence type="ECO:0000313" key="4">
    <source>
        <dbReference type="Proteomes" id="UP001303222"/>
    </source>
</evidence>
<dbReference type="InterPro" id="IPR031352">
    <property type="entry name" value="SesA"/>
</dbReference>
<dbReference type="Pfam" id="PF17107">
    <property type="entry name" value="SesA"/>
    <property type="match status" value="1"/>
</dbReference>
<proteinExistence type="predicted"/>
<evidence type="ECO:0000256" key="1">
    <source>
        <dbReference type="SAM" id="MobiDB-lite"/>
    </source>
</evidence>
<comment type="caution">
    <text evidence="3">The sequence shown here is derived from an EMBL/GenBank/DDBJ whole genome shotgun (WGS) entry which is preliminary data.</text>
</comment>
<feature type="domain" description="NACHT-NTPase and P-loop NTPases N-terminal" evidence="2">
    <location>
        <begin position="10"/>
        <end position="131"/>
    </location>
</feature>
<sequence>MSGLEILGAISSVIAILEAGARIIEACQDANGIPSSIRDAHARLPLVIETLRLVDNDVSSGGSDTNRGMEKVLKACKKKAISLERIFRACIPPGASRSSLCRRIVTATRMSLRVGKTKYLMKGILEDIQLLADNRALSDSTRHQIRQSTESMIQGDWRRALPSPLVSKSTVVVPSTYGHTPQHQPSGHQNHHQGTGTQYIYVHGGGILNINSGQNPFIVGTIAGGRFPFPTAANL</sequence>
<dbReference type="AlphaFoldDB" id="A0AAN6NN37"/>
<gene>
    <name evidence="3" type="ORF">QBC32DRAFT_351063</name>
</gene>
<evidence type="ECO:0000259" key="2">
    <source>
        <dbReference type="Pfam" id="PF17107"/>
    </source>
</evidence>
<keyword evidence="4" id="KW-1185">Reference proteome</keyword>
<dbReference type="EMBL" id="MU859252">
    <property type="protein sequence ID" value="KAK3948660.1"/>
    <property type="molecule type" value="Genomic_DNA"/>
</dbReference>
<accession>A0AAN6NN37</accession>
<dbReference type="Proteomes" id="UP001303222">
    <property type="component" value="Unassembled WGS sequence"/>
</dbReference>
<organism evidence="3 4">
    <name type="scientific">Pseudoneurospora amorphoporcata</name>
    <dbReference type="NCBI Taxonomy" id="241081"/>
    <lineage>
        <taxon>Eukaryota</taxon>
        <taxon>Fungi</taxon>
        <taxon>Dikarya</taxon>
        <taxon>Ascomycota</taxon>
        <taxon>Pezizomycotina</taxon>
        <taxon>Sordariomycetes</taxon>
        <taxon>Sordariomycetidae</taxon>
        <taxon>Sordariales</taxon>
        <taxon>Sordariaceae</taxon>
        <taxon>Pseudoneurospora</taxon>
    </lineage>
</organism>
<reference evidence="3" key="1">
    <citation type="journal article" date="2023" name="Mol. Phylogenet. Evol.">
        <title>Genome-scale phylogeny and comparative genomics of the fungal order Sordariales.</title>
        <authorList>
            <person name="Hensen N."/>
            <person name="Bonometti L."/>
            <person name="Westerberg I."/>
            <person name="Brannstrom I.O."/>
            <person name="Guillou S."/>
            <person name="Cros-Aarteil S."/>
            <person name="Calhoun S."/>
            <person name="Haridas S."/>
            <person name="Kuo A."/>
            <person name="Mondo S."/>
            <person name="Pangilinan J."/>
            <person name="Riley R."/>
            <person name="LaButti K."/>
            <person name="Andreopoulos B."/>
            <person name="Lipzen A."/>
            <person name="Chen C."/>
            <person name="Yan M."/>
            <person name="Daum C."/>
            <person name="Ng V."/>
            <person name="Clum A."/>
            <person name="Steindorff A."/>
            <person name="Ohm R.A."/>
            <person name="Martin F."/>
            <person name="Silar P."/>
            <person name="Natvig D.O."/>
            <person name="Lalanne C."/>
            <person name="Gautier V."/>
            <person name="Ament-Velasquez S.L."/>
            <person name="Kruys A."/>
            <person name="Hutchinson M.I."/>
            <person name="Powell A.J."/>
            <person name="Barry K."/>
            <person name="Miller A.N."/>
            <person name="Grigoriev I.V."/>
            <person name="Debuchy R."/>
            <person name="Gladieux P."/>
            <person name="Hiltunen Thoren M."/>
            <person name="Johannesson H."/>
        </authorList>
    </citation>
    <scope>NUCLEOTIDE SEQUENCE</scope>
    <source>
        <strain evidence="3">CBS 626.80</strain>
    </source>
</reference>
<name>A0AAN6NN37_9PEZI</name>
<protein>
    <recommendedName>
        <fullName evidence="2">NACHT-NTPase and P-loop NTPases N-terminal domain-containing protein</fullName>
    </recommendedName>
</protein>
<reference evidence="3" key="2">
    <citation type="submission" date="2023-06" db="EMBL/GenBank/DDBJ databases">
        <authorList>
            <consortium name="Lawrence Berkeley National Laboratory"/>
            <person name="Mondo S.J."/>
            <person name="Hensen N."/>
            <person name="Bonometti L."/>
            <person name="Westerberg I."/>
            <person name="Brannstrom I.O."/>
            <person name="Guillou S."/>
            <person name="Cros-Aarteil S."/>
            <person name="Calhoun S."/>
            <person name="Haridas S."/>
            <person name="Kuo A."/>
            <person name="Pangilinan J."/>
            <person name="Riley R."/>
            <person name="Labutti K."/>
            <person name="Andreopoulos B."/>
            <person name="Lipzen A."/>
            <person name="Chen C."/>
            <person name="Yanf M."/>
            <person name="Daum C."/>
            <person name="Ng V."/>
            <person name="Clum A."/>
            <person name="Steindorff A."/>
            <person name="Ohm R."/>
            <person name="Martin F."/>
            <person name="Silar P."/>
            <person name="Natvig D."/>
            <person name="Lalanne C."/>
            <person name="Gautier V."/>
            <person name="Ament-Velasquez S.L."/>
            <person name="Kruys A."/>
            <person name="Hutchinson M.I."/>
            <person name="Powell A.J."/>
            <person name="Barry K."/>
            <person name="Miller A.N."/>
            <person name="Grigoriev I.V."/>
            <person name="Debuchy R."/>
            <person name="Gladieux P."/>
            <person name="Thoren M.H."/>
            <person name="Johannesson H."/>
        </authorList>
    </citation>
    <scope>NUCLEOTIDE SEQUENCE</scope>
    <source>
        <strain evidence="3">CBS 626.80</strain>
    </source>
</reference>
<feature type="region of interest" description="Disordered" evidence="1">
    <location>
        <begin position="175"/>
        <end position="195"/>
    </location>
</feature>
<evidence type="ECO:0000313" key="3">
    <source>
        <dbReference type="EMBL" id="KAK3948660.1"/>
    </source>
</evidence>